<reference evidence="2" key="1">
    <citation type="submission" date="2024-05" db="EMBL/GenBank/DDBJ databases">
        <title>Herbiconiux sp. A18JL235.</title>
        <authorList>
            <person name="Zhang G."/>
        </authorList>
    </citation>
    <scope>NUCLEOTIDE SEQUENCE</scope>
    <source>
        <strain evidence="2">A18JL235</strain>
    </source>
</reference>
<evidence type="ECO:0000256" key="1">
    <source>
        <dbReference type="SAM" id="Phobius"/>
    </source>
</evidence>
<keyword evidence="1" id="KW-1133">Transmembrane helix</keyword>
<keyword evidence="1" id="KW-0812">Transmembrane</keyword>
<sequence>MGETTRQTGARARRIGLIVLAGVVVLGLVAAAVVALVLRPASGIAAALEDEDFGYCLELWTTPADEVAVDGEGPWSQEQETEFWSHPVALHCAVTELGEERRVRALATAFPALDGDRPGDPDEQWQPVADYVVWLDGQEVPSGEALLRVASLVRGLWVAHVDSGRYADGFTNSAVLADMRVRGELPDYDDWAATTDADGQSADGSAENDVNALFDYRNAVLEKAGDETETAYRAYTDRSRALYDVVR</sequence>
<name>A0AB39BGE6_9MICO</name>
<dbReference type="RefSeq" id="WP_368497631.1">
    <property type="nucleotide sequence ID" value="NZ_CP162511.1"/>
</dbReference>
<accession>A0AB39BGE6</accession>
<evidence type="ECO:0000313" key="2">
    <source>
        <dbReference type="EMBL" id="XDI05247.1"/>
    </source>
</evidence>
<gene>
    <name evidence="2" type="ORF">ABFY20_18300</name>
</gene>
<keyword evidence="1" id="KW-0472">Membrane</keyword>
<dbReference type="EMBL" id="CP162511">
    <property type="protein sequence ID" value="XDI05247.1"/>
    <property type="molecule type" value="Genomic_DNA"/>
</dbReference>
<dbReference type="AlphaFoldDB" id="A0AB39BGE6"/>
<organism evidence="2">
    <name type="scientific">Herbiconiux sp. A18JL235</name>
    <dbReference type="NCBI Taxonomy" id="3152363"/>
    <lineage>
        <taxon>Bacteria</taxon>
        <taxon>Bacillati</taxon>
        <taxon>Actinomycetota</taxon>
        <taxon>Actinomycetes</taxon>
        <taxon>Micrococcales</taxon>
        <taxon>Microbacteriaceae</taxon>
        <taxon>Herbiconiux</taxon>
    </lineage>
</organism>
<proteinExistence type="predicted"/>
<protein>
    <submittedName>
        <fullName evidence="2">Uncharacterized protein</fullName>
    </submittedName>
</protein>
<feature type="transmembrane region" description="Helical" evidence="1">
    <location>
        <begin position="15"/>
        <end position="38"/>
    </location>
</feature>